<feature type="domain" description="MYND-type" evidence="9">
    <location>
        <begin position="52"/>
        <end position="90"/>
    </location>
</feature>
<dbReference type="PROSITE" id="PS50865">
    <property type="entry name" value="ZF_MYND_2"/>
    <property type="match status" value="1"/>
</dbReference>
<dbReference type="InterPro" id="IPR050869">
    <property type="entry name" value="H3K4_H4K5_MeTrfase"/>
</dbReference>
<keyword evidence="2" id="KW-0489">Methyltransferase</keyword>
<evidence type="ECO:0000256" key="2">
    <source>
        <dbReference type="ARBA" id="ARBA00022603"/>
    </source>
</evidence>
<comment type="catalytic activity">
    <reaction evidence="7">
        <text>L-lysyl(4)-[histone H3] + 3 S-adenosyl-L-methionine = N(6),N(6),N(6)-trimethyl-L-lysyl(4)-[histone H3] + 3 S-adenosyl-L-homocysteine + 3 H(+)</text>
        <dbReference type="Rhea" id="RHEA:60260"/>
        <dbReference type="Rhea" id="RHEA-COMP:15537"/>
        <dbReference type="Rhea" id="RHEA-COMP:15547"/>
        <dbReference type="ChEBI" id="CHEBI:15378"/>
        <dbReference type="ChEBI" id="CHEBI:29969"/>
        <dbReference type="ChEBI" id="CHEBI:57856"/>
        <dbReference type="ChEBI" id="CHEBI:59789"/>
        <dbReference type="ChEBI" id="CHEBI:61961"/>
        <dbReference type="EC" id="2.1.1.354"/>
    </reaction>
</comment>
<dbReference type="SUPFAM" id="SSF82199">
    <property type="entry name" value="SET domain"/>
    <property type="match status" value="1"/>
</dbReference>
<dbReference type="PROSITE" id="PS01360">
    <property type="entry name" value="ZF_MYND_1"/>
    <property type="match status" value="1"/>
</dbReference>
<dbReference type="EC" id="2.1.1.354" evidence="1"/>
<evidence type="ECO:0000313" key="10">
    <source>
        <dbReference type="Proteomes" id="UP000694923"/>
    </source>
</evidence>
<sequence>MTVGRMENVEVFSSEGKGRGLKSTKEFWAADVIFAERAYSAVVFDSLVNFVCHTCFKRQEKLHRCGQCKFAHYCDRTCQKDAWLNHKNECSAIKRFGKVPNENIRLAARIMWRVEREGTGLTEGCLVSVDDLQNHVEHFGEEERKELRVDVDTFLQYWPPQSQQFSMQYISHIFGV</sequence>
<reference evidence="11" key="1">
    <citation type="submission" date="2025-08" db="UniProtKB">
        <authorList>
            <consortium name="RefSeq"/>
        </authorList>
    </citation>
    <scope>IDENTIFICATION</scope>
</reference>
<dbReference type="Gene3D" id="6.10.140.2220">
    <property type="match status" value="1"/>
</dbReference>
<keyword evidence="10" id="KW-1185">Reference proteome</keyword>
<evidence type="ECO:0000256" key="1">
    <source>
        <dbReference type="ARBA" id="ARBA00012182"/>
    </source>
</evidence>
<dbReference type="InterPro" id="IPR046341">
    <property type="entry name" value="SET_dom_sf"/>
</dbReference>
<dbReference type="RefSeq" id="XP_008590120.1">
    <property type="nucleotide sequence ID" value="XM_008591898.1"/>
</dbReference>
<dbReference type="Proteomes" id="UP000694923">
    <property type="component" value="Unplaced"/>
</dbReference>
<dbReference type="PANTHER" id="PTHR12197:SF184">
    <property type="entry name" value="HISTONE-LYSINE N-METHYLTRANSFERASE SMYD1"/>
    <property type="match status" value="1"/>
</dbReference>
<evidence type="ECO:0000256" key="5">
    <source>
        <dbReference type="ARBA" id="ARBA00022771"/>
    </source>
</evidence>
<evidence type="ECO:0000256" key="7">
    <source>
        <dbReference type="ARBA" id="ARBA00047571"/>
    </source>
</evidence>
<evidence type="ECO:0000259" key="9">
    <source>
        <dbReference type="PROSITE" id="PS50865"/>
    </source>
</evidence>
<keyword evidence="4" id="KW-0479">Metal-binding</keyword>
<organism evidence="10 11">
    <name type="scientific">Galeopterus variegatus</name>
    <name type="common">Malayan flying lemur</name>
    <name type="synonym">Cynocephalus variegatus</name>
    <dbReference type="NCBI Taxonomy" id="482537"/>
    <lineage>
        <taxon>Eukaryota</taxon>
        <taxon>Metazoa</taxon>
        <taxon>Chordata</taxon>
        <taxon>Craniata</taxon>
        <taxon>Vertebrata</taxon>
        <taxon>Euteleostomi</taxon>
        <taxon>Mammalia</taxon>
        <taxon>Eutheria</taxon>
        <taxon>Euarchontoglires</taxon>
        <taxon>Dermoptera</taxon>
        <taxon>Cynocephalidae</taxon>
        <taxon>Galeopterus</taxon>
    </lineage>
</organism>
<evidence type="ECO:0000256" key="4">
    <source>
        <dbReference type="ARBA" id="ARBA00022723"/>
    </source>
</evidence>
<keyword evidence="2" id="KW-0808">Transferase</keyword>
<dbReference type="Gene3D" id="1.10.220.160">
    <property type="match status" value="1"/>
</dbReference>
<keyword evidence="6" id="KW-0862">Zinc</keyword>
<proteinExistence type="predicted"/>
<keyword evidence="5 8" id="KW-0863">Zinc-finger</keyword>
<evidence type="ECO:0000256" key="3">
    <source>
        <dbReference type="ARBA" id="ARBA00022691"/>
    </source>
</evidence>
<name>A0ABM0SB79_GALVR</name>
<dbReference type="Pfam" id="PF01753">
    <property type="entry name" value="zf-MYND"/>
    <property type="match status" value="1"/>
</dbReference>
<evidence type="ECO:0000256" key="6">
    <source>
        <dbReference type="ARBA" id="ARBA00022833"/>
    </source>
</evidence>
<dbReference type="InterPro" id="IPR002893">
    <property type="entry name" value="Znf_MYND"/>
</dbReference>
<keyword evidence="3" id="KW-0949">S-adenosyl-L-methionine</keyword>
<evidence type="ECO:0000313" key="11">
    <source>
        <dbReference type="RefSeq" id="XP_008590120.1"/>
    </source>
</evidence>
<feature type="non-terminal residue" evidence="11">
    <location>
        <position position="176"/>
    </location>
</feature>
<accession>A0ABM0SB79</accession>
<dbReference type="PANTHER" id="PTHR12197">
    <property type="entry name" value="HISTONE-LYSINE N-METHYLTRANSFERASE SMYD"/>
    <property type="match status" value="1"/>
</dbReference>
<gene>
    <name evidence="11" type="primary">LOC103607387</name>
</gene>
<protein>
    <recommendedName>
        <fullName evidence="1">[histone H3]-lysine(4) N-trimethyltransferase</fullName>
        <ecNumber evidence="1">2.1.1.354</ecNumber>
    </recommendedName>
</protein>
<dbReference type="GeneID" id="103607387"/>
<evidence type="ECO:0000256" key="8">
    <source>
        <dbReference type="PROSITE-ProRule" id="PRU00134"/>
    </source>
</evidence>